<dbReference type="PANTHER" id="PTHR47540:SF1">
    <property type="entry name" value="ACTIVATOR OF STRESS GENES 1-RELATED"/>
    <property type="match status" value="1"/>
</dbReference>
<keyword evidence="3" id="KW-0862">Zinc</keyword>
<feature type="compositionally biased region" description="Polar residues" evidence="8">
    <location>
        <begin position="24"/>
        <end position="42"/>
    </location>
</feature>
<dbReference type="GO" id="GO:0000981">
    <property type="term" value="F:DNA-binding transcription factor activity, RNA polymerase II-specific"/>
    <property type="evidence" value="ECO:0007669"/>
    <property type="project" value="InterPro"/>
</dbReference>
<feature type="compositionally biased region" description="Polar residues" evidence="8">
    <location>
        <begin position="1"/>
        <end position="12"/>
    </location>
</feature>
<evidence type="ECO:0000256" key="7">
    <source>
        <dbReference type="ARBA" id="ARBA00023242"/>
    </source>
</evidence>
<dbReference type="SMART" id="SM00066">
    <property type="entry name" value="GAL4"/>
    <property type="match status" value="1"/>
</dbReference>
<keyword evidence="9" id="KW-0472">Membrane</keyword>
<dbReference type="GO" id="GO:0045944">
    <property type="term" value="P:positive regulation of transcription by RNA polymerase II"/>
    <property type="evidence" value="ECO:0007669"/>
    <property type="project" value="TreeGrafter"/>
</dbReference>
<protein>
    <recommendedName>
        <fullName evidence="10">Zn(2)-C6 fungal-type domain-containing protein</fullName>
    </recommendedName>
</protein>
<feature type="region of interest" description="Disordered" evidence="8">
    <location>
        <begin position="761"/>
        <end position="845"/>
    </location>
</feature>
<feature type="transmembrane region" description="Helical" evidence="9">
    <location>
        <begin position="478"/>
        <end position="497"/>
    </location>
</feature>
<dbReference type="Gene3D" id="4.10.240.10">
    <property type="entry name" value="Zn(2)-C6 fungal-type DNA-binding domain"/>
    <property type="match status" value="1"/>
</dbReference>
<keyword evidence="5" id="KW-0238">DNA-binding</keyword>
<dbReference type="InterPro" id="IPR007219">
    <property type="entry name" value="XnlR_reg_dom"/>
</dbReference>
<dbReference type="Pfam" id="PF00172">
    <property type="entry name" value="Zn_clus"/>
    <property type="match status" value="1"/>
</dbReference>
<evidence type="ECO:0000256" key="2">
    <source>
        <dbReference type="ARBA" id="ARBA00022723"/>
    </source>
</evidence>
<dbReference type="Pfam" id="PF04082">
    <property type="entry name" value="Fungal_trans"/>
    <property type="match status" value="1"/>
</dbReference>
<keyword evidence="9" id="KW-0812">Transmembrane</keyword>
<keyword evidence="6" id="KW-0804">Transcription</keyword>
<dbReference type="PROSITE" id="PS00463">
    <property type="entry name" value="ZN2_CY6_FUNGAL_1"/>
    <property type="match status" value="1"/>
</dbReference>
<evidence type="ECO:0000313" key="11">
    <source>
        <dbReference type="EMBL" id="PGH14837.1"/>
    </source>
</evidence>
<feature type="compositionally biased region" description="Low complexity" evidence="8">
    <location>
        <begin position="43"/>
        <end position="58"/>
    </location>
</feature>
<evidence type="ECO:0000256" key="6">
    <source>
        <dbReference type="ARBA" id="ARBA00023163"/>
    </source>
</evidence>
<feature type="compositionally biased region" description="Low complexity" evidence="8">
    <location>
        <begin position="810"/>
        <end position="836"/>
    </location>
</feature>
<comment type="subcellular location">
    <subcellularLocation>
        <location evidence="1">Nucleus</location>
    </subcellularLocation>
</comment>
<keyword evidence="4" id="KW-0805">Transcription regulation</keyword>
<evidence type="ECO:0000256" key="3">
    <source>
        <dbReference type="ARBA" id="ARBA00022833"/>
    </source>
</evidence>
<feature type="region of interest" description="Disordered" evidence="8">
    <location>
        <begin position="694"/>
        <end position="726"/>
    </location>
</feature>
<dbReference type="GO" id="GO:0008270">
    <property type="term" value="F:zinc ion binding"/>
    <property type="evidence" value="ECO:0007669"/>
    <property type="project" value="InterPro"/>
</dbReference>
<comment type="caution">
    <text evidence="11">The sequence shown here is derived from an EMBL/GenBank/DDBJ whole genome shotgun (WGS) entry which is preliminary data.</text>
</comment>
<dbReference type="STRING" id="1447883.A0A2B7Y2A0"/>
<dbReference type="CDD" id="cd00067">
    <property type="entry name" value="GAL4"/>
    <property type="match status" value="1"/>
</dbReference>
<feature type="compositionally biased region" description="Low complexity" evidence="8">
    <location>
        <begin position="912"/>
        <end position="928"/>
    </location>
</feature>
<dbReference type="GO" id="GO:0006351">
    <property type="term" value="P:DNA-templated transcription"/>
    <property type="evidence" value="ECO:0007669"/>
    <property type="project" value="InterPro"/>
</dbReference>
<organism evidence="11 12">
    <name type="scientific">Polytolypa hystricis (strain UAMH7299)</name>
    <dbReference type="NCBI Taxonomy" id="1447883"/>
    <lineage>
        <taxon>Eukaryota</taxon>
        <taxon>Fungi</taxon>
        <taxon>Dikarya</taxon>
        <taxon>Ascomycota</taxon>
        <taxon>Pezizomycotina</taxon>
        <taxon>Eurotiomycetes</taxon>
        <taxon>Eurotiomycetidae</taxon>
        <taxon>Onygenales</taxon>
        <taxon>Onygenales incertae sedis</taxon>
        <taxon>Polytolypa</taxon>
    </lineage>
</organism>
<dbReference type="Proteomes" id="UP000224634">
    <property type="component" value="Unassembled WGS sequence"/>
</dbReference>
<evidence type="ECO:0000256" key="9">
    <source>
        <dbReference type="SAM" id="Phobius"/>
    </source>
</evidence>
<feature type="compositionally biased region" description="Polar residues" evidence="8">
    <location>
        <begin position="244"/>
        <end position="256"/>
    </location>
</feature>
<keyword evidence="12" id="KW-1185">Reference proteome</keyword>
<dbReference type="GO" id="GO:0043565">
    <property type="term" value="F:sequence-specific DNA binding"/>
    <property type="evidence" value="ECO:0007669"/>
    <property type="project" value="TreeGrafter"/>
</dbReference>
<feature type="region of interest" description="Disordered" evidence="8">
    <location>
        <begin position="1"/>
        <end position="70"/>
    </location>
</feature>
<feature type="compositionally biased region" description="Low complexity" evidence="8">
    <location>
        <begin position="978"/>
        <end position="989"/>
    </location>
</feature>
<evidence type="ECO:0000256" key="4">
    <source>
        <dbReference type="ARBA" id="ARBA00023015"/>
    </source>
</evidence>
<sequence length="1051" mass="115392">MQSQGENPAPSTSGGGVNGGVAVSQNPPGRQEPDTTTTTNLDSSVPPTETPVSPSPASDPLQLAATPLPVQKRRRVTRACDECRRKKIKCDGKQPCTHCTVYSYACTYDQPSNRRRNPAPQYIEALETRLNKAEALLRVVLPELDLEDPRFDALGPEEILSALKKTSNPVDPPAEAKPKVNPEPCDESLLESMVDNTGTLDLDDQGNWDYHGHSSGLIFVRRLRKQFGNIPEPRHVPQFQQLSQMIDSSKASSESPVDSHHLTTQDLPSRDVARKLCSNALDDSSCLMRFLHKPTFYEMLDRIYDTPPDQFSNEENSFLPLLYLALAVGCLFRSAGDSALDKFAYQNAADQGFQYYRSGRQLLDITECRDLTSLQAVCFMILFLQSTANVRTCYSYIGIALRAALRLGLHRSVSANFNPIEQETRKRVFWVVRKMDVHVSSILGLPILLSEDDVDQEYPLAVDDEFITAEKILPMPPGYTPLMAGATAHIALGRIVLKVMRYIYPVKSVNPGSDHTYKVSHSKIRELEGDLQTWLEALPAAFRPGGEATPEVERIRQLLRIGYAHVQMAMYRPFLHYVTGGPQGQKIDKRSYACAAACVSVARNVVHITAGMKKKQLLNGSYWFTMYTTYFAILSLLFFILENPECATAREGILKDALEGKNTLAGLAKNSMAADRCAQSLNSIFKHLPEKLRNRQSTGVPVSRKRAQGSPPPALSPATTSEVRTPAPNAEVDSFALAPPARAKTFPVQILASDSSKAATKLKQQTLPTSADDTHTSTGARTWSLNDPSQLASSQPISTVPSLLNEESRQVSSPSSPLSTSQSQPQQSGSKPGQQPMTFSPPLHNAGYLPDLMPMMFPSDDPFAYPAQPMSMLEDDNIRNEMSAKFPQWSSVATTSSNGTPTASTPSYDQFSNLQNLSNQGSSSTNTGLPYHLKTFPQFSDYQSMTPTPSHVTESRTESLQTALQDIPDNLFWPEMGSQQASQPQSQPSRLSNEQVLQDTPDFGMGMGLGMTDFGALGMAMHVDDLLGNLGGTAAANNGPIDWNQWMDTGI</sequence>
<gene>
    <name evidence="11" type="ORF">AJ80_05763</name>
</gene>
<dbReference type="PROSITE" id="PS50048">
    <property type="entry name" value="ZN2_CY6_FUNGAL_2"/>
    <property type="match status" value="1"/>
</dbReference>
<dbReference type="GO" id="GO:0005634">
    <property type="term" value="C:nucleus"/>
    <property type="evidence" value="ECO:0007669"/>
    <property type="project" value="UniProtKB-SubCell"/>
</dbReference>
<dbReference type="OrthoDB" id="422427at2759"/>
<feature type="transmembrane region" description="Helical" evidence="9">
    <location>
        <begin position="622"/>
        <end position="641"/>
    </location>
</feature>
<dbReference type="CDD" id="cd12148">
    <property type="entry name" value="fungal_TF_MHR"/>
    <property type="match status" value="1"/>
</dbReference>
<feature type="domain" description="Zn(2)-C6 fungal-type" evidence="10">
    <location>
        <begin position="79"/>
        <end position="108"/>
    </location>
</feature>
<evidence type="ECO:0000313" key="12">
    <source>
        <dbReference type="Proteomes" id="UP000224634"/>
    </source>
</evidence>
<feature type="region of interest" description="Disordered" evidence="8">
    <location>
        <begin position="244"/>
        <end position="265"/>
    </location>
</feature>
<evidence type="ECO:0000259" key="10">
    <source>
        <dbReference type="PROSITE" id="PS50048"/>
    </source>
</evidence>
<dbReference type="EMBL" id="PDNA01000089">
    <property type="protein sequence ID" value="PGH14837.1"/>
    <property type="molecule type" value="Genomic_DNA"/>
</dbReference>
<dbReference type="InterPro" id="IPR036864">
    <property type="entry name" value="Zn2-C6_fun-type_DNA-bd_sf"/>
</dbReference>
<feature type="region of interest" description="Disordered" evidence="8">
    <location>
        <begin position="891"/>
        <end position="930"/>
    </location>
</feature>
<dbReference type="PANTHER" id="PTHR47540">
    <property type="entry name" value="THIAMINE REPRESSIBLE GENES REGULATORY PROTEIN THI5"/>
    <property type="match status" value="1"/>
</dbReference>
<feature type="compositionally biased region" description="Polar residues" evidence="8">
    <location>
        <begin position="761"/>
        <end position="802"/>
    </location>
</feature>
<keyword evidence="7" id="KW-0539">Nucleus</keyword>
<reference evidence="11 12" key="1">
    <citation type="submission" date="2017-10" db="EMBL/GenBank/DDBJ databases">
        <title>Comparative genomics in systemic dimorphic fungi from Ajellomycetaceae.</title>
        <authorList>
            <person name="Munoz J.F."/>
            <person name="Mcewen J.G."/>
            <person name="Clay O.K."/>
            <person name="Cuomo C.A."/>
        </authorList>
    </citation>
    <scope>NUCLEOTIDE SEQUENCE [LARGE SCALE GENOMIC DNA]</scope>
    <source>
        <strain evidence="11 12">UAMH7299</strain>
    </source>
</reference>
<dbReference type="InterPro" id="IPR051711">
    <property type="entry name" value="Stress_Response_Reg"/>
</dbReference>
<dbReference type="InterPro" id="IPR001138">
    <property type="entry name" value="Zn2Cys6_DnaBD"/>
</dbReference>
<keyword evidence="9" id="KW-1133">Transmembrane helix</keyword>
<evidence type="ECO:0000256" key="1">
    <source>
        <dbReference type="ARBA" id="ARBA00004123"/>
    </source>
</evidence>
<dbReference type="SUPFAM" id="SSF57701">
    <property type="entry name" value="Zn2/Cys6 DNA-binding domain"/>
    <property type="match status" value="1"/>
</dbReference>
<proteinExistence type="predicted"/>
<feature type="compositionally biased region" description="Polar residues" evidence="8">
    <location>
        <begin position="891"/>
        <end position="911"/>
    </location>
</feature>
<accession>A0A2B7Y2A0</accession>
<feature type="region of interest" description="Disordered" evidence="8">
    <location>
        <begin position="973"/>
        <end position="1004"/>
    </location>
</feature>
<name>A0A2B7Y2A0_POLH7</name>
<evidence type="ECO:0000256" key="8">
    <source>
        <dbReference type="SAM" id="MobiDB-lite"/>
    </source>
</evidence>
<dbReference type="AlphaFoldDB" id="A0A2B7Y2A0"/>
<dbReference type="SMART" id="SM00906">
    <property type="entry name" value="Fungal_trans"/>
    <property type="match status" value="1"/>
</dbReference>
<keyword evidence="2" id="KW-0479">Metal-binding</keyword>
<evidence type="ECO:0000256" key="5">
    <source>
        <dbReference type="ARBA" id="ARBA00023125"/>
    </source>
</evidence>